<dbReference type="PROSITE" id="PS51683">
    <property type="entry name" value="SAM_OMT_II"/>
    <property type="match status" value="1"/>
</dbReference>
<dbReference type="STRING" id="183763.LP52_17610"/>
<keyword evidence="2 7" id="KW-0808">Transferase</keyword>
<dbReference type="AlphaFoldDB" id="A0A0C2J8A0"/>
<feature type="domain" description="O-methyltransferase dimerisation" evidence="6">
    <location>
        <begin position="3"/>
        <end position="77"/>
    </location>
</feature>
<dbReference type="InterPro" id="IPR001077">
    <property type="entry name" value="COMT_C"/>
</dbReference>
<keyword evidence="1 7" id="KW-0489">Methyltransferase</keyword>
<dbReference type="GO" id="GO:0032259">
    <property type="term" value="P:methylation"/>
    <property type="evidence" value="ECO:0007669"/>
    <property type="project" value="UniProtKB-KW"/>
</dbReference>
<evidence type="ECO:0000259" key="6">
    <source>
        <dbReference type="Pfam" id="PF08100"/>
    </source>
</evidence>
<dbReference type="Gene3D" id="3.40.50.150">
    <property type="entry name" value="Vaccinia Virus protein VP39"/>
    <property type="match status" value="1"/>
</dbReference>
<dbReference type="InterPro" id="IPR036390">
    <property type="entry name" value="WH_DNA-bd_sf"/>
</dbReference>
<dbReference type="Gene3D" id="1.10.10.10">
    <property type="entry name" value="Winged helix-like DNA-binding domain superfamily/Winged helix DNA-binding domain"/>
    <property type="match status" value="1"/>
</dbReference>
<evidence type="ECO:0000256" key="4">
    <source>
        <dbReference type="PIRSR" id="PIRSR005739-1"/>
    </source>
</evidence>
<dbReference type="Pfam" id="PF08100">
    <property type="entry name" value="Dimerisation"/>
    <property type="match status" value="1"/>
</dbReference>
<dbReference type="PANTHER" id="PTHR43712:SF2">
    <property type="entry name" value="O-METHYLTRANSFERASE CICE"/>
    <property type="match status" value="1"/>
</dbReference>
<evidence type="ECO:0000256" key="2">
    <source>
        <dbReference type="ARBA" id="ARBA00022679"/>
    </source>
</evidence>
<proteinExistence type="predicted"/>
<dbReference type="SUPFAM" id="SSF46785">
    <property type="entry name" value="Winged helix' DNA-binding domain"/>
    <property type="match status" value="1"/>
</dbReference>
<dbReference type="InterPro" id="IPR036388">
    <property type="entry name" value="WH-like_DNA-bd_sf"/>
</dbReference>
<reference evidence="8" key="1">
    <citation type="journal article" date="2015" name="Chem. Biol.">
        <title>Structure, bioactivity, and resistance mechanism of streptomonomicin, an unusual lasso Peptide from an understudied halophilic actinomycete.</title>
        <authorList>
            <person name="Metelev M."/>
            <person name="Tietz J.I."/>
            <person name="Melby J.O."/>
            <person name="Blair P.M."/>
            <person name="Zhu L."/>
            <person name="Livnat I."/>
            <person name="Severinov K."/>
            <person name="Mitchell D.A."/>
        </authorList>
    </citation>
    <scope>NUCLEOTIDE SEQUENCE [LARGE SCALE GENOMIC DNA]</scope>
    <source>
        <strain evidence="8">YIM 90003</strain>
    </source>
</reference>
<comment type="caution">
    <text evidence="7">The sequence shown here is derived from an EMBL/GenBank/DDBJ whole genome shotgun (WGS) entry which is preliminary data.</text>
</comment>
<dbReference type="CDD" id="cd02440">
    <property type="entry name" value="AdoMet_MTases"/>
    <property type="match status" value="1"/>
</dbReference>
<dbReference type="SUPFAM" id="SSF53335">
    <property type="entry name" value="S-adenosyl-L-methionine-dependent methyltransferases"/>
    <property type="match status" value="1"/>
</dbReference>
<gene>
    <name evidence="7" type="ORF">LP52_17610</name>
</gene>
<evidence type="ECO:0000259" key="5">
    <source>
        <dbReference type="Pfam" id="PF00891"/>
    </source>
</evidence>
<dbReference type="EMBL" id="JROO01000033">
    <property type="protein sequence ID" value="KIH97696.1"/>
    <property type="molecule type" value="Genomic_DNA"/>
</dbReference>
<evidence type="ECO:0000313" key="7">
    <source>
        <dbReference type="EMBL" id="KIH97696.1"/>
    </source>
</evidence>
<evidence type="ECO:0000313" key="8">
    <source>
        <dbReference type="Proteomes" id="UP000031675"/>
    </source>
</evidence>
<name>A0A0C2J8A0_9ACTN</name>
<protein>
    <submittedName>
        <fullName evidence="7">Methyltransferase</fullName>
    </submittedName>
</protein>
<dbReference type="GO" id="GO:0008171">
    <property type="term" value="F:O-methyltransferase activity"/>
    <property type="evidence" value="ECO:0007669"/>
    <property type="project" value="InterPro"/>
</dbReference>
<dbReference type="PANTHER" id="PTHR43712">
    <property type="entry name" value="PUTATIVE (AFU_ORTHOLOGUE AFUA_4G14580)-RELATED"/>
    <property type="match status" value="1"/>
</dbReference>
<evidence type="ECO:0000256" key="3">
    <source>
        <dbReference type="ARBA" id="ARBA00022691"/>
    </source>
</evidence>
<organism evidence="7 8">
    <name type="scientific">Streptomonospora alba</name>
    <dbReference type="NCBI Taxonomy" id="183763"/>
    <lineage>
        <taxon>Bacteria</taxon>
        <taxon>Bacillati</taxon>
        <taxon>Actinomycetota</taxon>
        <taxon>Actinomycetes</taxon>
        <taxon>Streptosporangiales</taxon>
        <taxon>Nocardiopsidaceae</taxon>
        <taxon>Streptomonospora</taxon>
    </lineage>
</organism>
<dbReference type="Pfam" id="PF00891">
    <property type="entry name" value="Methyltransf_2"/>
    <property type="match status" value="1"/>
</dbReference>
<dbReference type="InterPro" id="IPR029063">
    <property type="entry name" value="SAM-dependent_MTases_sf"/>
</dbReference>
<keyword evidence="3" id="KW-0949">S-adenosyl-L-methionine</keyword>
<feature type="domain" description="O-methyltransferase C-terminal" evidence="5">
    <location>
        <begin position="105"/>
        <end position="307"/>
    </location>
</feature>
<dbReference type="GO" id="GO:0046983">
    <property type="term" value="F:protein dimerization activity"/>
    <property type="evidence" value="ECO:0007669"/>
    <property type="project" value="InterPro"/>
</dbReference>
<dbReference type="PIRSF" id="PIRSF005739">
    <property type="entry name" value="O-mtase"/>
    <property type="match status" value="1"/>
</dbReference>
<accession>A0A0C2J8A0</accession>
<sequence>MYEMLYSSLVSQLLVVAVELGLADALADGPRDVDDLAEAAGAHPGALYRAMRALASVGVFTETAPRTFGHTGLSETLRGDAESSMADLARYVALPARQRAFGAVGHSVRTGHPAFDHEHGMSWWEYFAADPAIATLFNRAMGGMARMVNSAVLESYDFGRCRHLVDVGGGQGHLVAMIAQRFPDLTAVVFDLARVVPEAEAVVAEAGIGGRVRCEGGDFLEAVPAGGDTYVVSWTLHDWDDADAVRILANIRAVLPPGGEVVVIDEVPPGGDAPHFGKFQDIVMLTLLKGRIRDAREWAPLFERAGLHLREVRATSSPTSVLVAERA</sequence>
<dbReference type="InterPro" id="IPR016461">
    <property type="entry name" value="COMT-like"/>
</dbReference>
<dbReference type="InterPro" id="IPR012967">
    <property type="entry name" value="COMT_dimerisation"/>
</dbReference>
<dbReference type="Proteomes" id="UP000031675">
    <property type="component" value="Unassembled WGS sequence"/>
</dbReference>
<feature type="active site" description="Proton acceptor" evidence="4">
    <location>
        <position position="237"/>
    </location>
</feature>
<evidence type="ECO:0000256" key="1">
    <source>
        <dbReference type="ARBA" id="ARBA00022603"/>
    </source>
</evidence>
<keyword evidence="8" id="KW-1185">Reference proteome</keyword>